<feature type="transmembrane region" description="Helical" evidence="6">
    <location>
        <begin position="125"/>
        <end position="146"/>
    </location>
</feature>
<comment type="similarity">
    <text evidence="2 6">Belongs to the nematode receptor-like protein srg family.</text>
</comment>
<evidence type="ECO:0000256" key="3">
    <source>
        <dbReference type="ARBA" id="ARBA00022692"/>
    </source>
</evidence>
<name>A0A914I4Q2_GLORO</name>
<dbReference type="WBParaSite" id="Gr19_v10_g6589.t1">
    <property type="protein sequence ID" value="Gr19_v10_g6589.t1"/>
    <property type="gene ID" value="Gr19_v10_g6589"/>
</dbReference>
<evidence type="ECO:0000256" key="5">
    <source>
        <dbReference type="ARBA" id="ARBA00023136"/>
    </source>
</evidence>
<keyword evidence="4 6" id="KW-1133">Transmembrane helix</keyword>
<evidence type="ECO:0000256" key="4">
    <source>
        <dbReference type="ARBA" id="ARBA00022989"/>
    </source>
</evidence>
<evidence type="ECO:0000256" key="1">
    <source>
        <dbReference type="ARBA" id="ARBA00004141"/>
    </source>
</evidence>
<dbReference type="InterPro" id="IPR000609">
    <property type="entry name" value="7TM_GPCR_serpentine_rcpt_Srg"/>
</dbReference>
<feature type="transmembrane region" description="Helical" evidence="6">
    <location>
        <begin position="81"/>
        <end position="105"/>
    </location>
</feature>
<dbReference type="Gene3D" id="1.20.1070.10">
    <property type="entry name" value="Rhodopsin 7-helix transmembrane proteins"/>
    <property type="match status" value="1"/>
</dbReference>
<dbReference type="Proteomes" id="UP000887572">
    <property type="component" value="Unplaced"/>
</dbReference>
<feature type="transmembrane region" description="Helical" evidence="6">
    <location>
        <begin position="182"/>
        <end position="205"/>
    </location>
</feature>
<protein>
    <recommendedName>
        <fullName evidence="6">Serpentine receptor class gamma</fullName>
    </recommendedName>
</protein>
<accession>A0A914I4Q2</accession>
<keyword evidence="7" id="KW-1185">Reference proteome</keyword>
<sequence>MDIYVPQAVSLLLALPSVLLYVTECVVILRFWRHCFATSFFRLFLLLAANNLLLNFVLYIPSMRISEVGLFYELYMSMPDWVPKTFFCLSFFTFHFENFLTMVVIAHRLSAIVRPLDFEELWSRFFLIVVAAGVLICLALITPIALMDNIHFNADIKRTQIKRIVVSYRFRPGEKVFNAYKFLFICSVLALATSTALNLATIFAYKWHKRTRTATLTRQRTGGESCGHFGIPSPRLYSCNVLWSSAAFGLLYFCLFVHLGLRVVPASLVHSRQPVHFAERPPFSVRTNALFNAIFGGALNTFEKCGCCCMAKAFDKIKITMTKRRRGSMVVPIVNSVQHQDNDASDHYCEHRTRLEVLRRAAII</sequence>
<proteinExistence type="inferred from homology"/>
<keyword evidence="5 6" id="KW-0472">Membrane</keyword>
<reference evidence="8" key="1">
    <citation type="submission" date="2022-11" db="UniProtKB">
        <authorList>
            <consortium name="WormBaseParasite"/>
        </authorList>
    </citation>
    <scope>IDENTIFICATION</scope>
</reference>
<feature type="transmembrane region" description="Helical" evidence="6">
    <location>
        <begin position="241"/>
        <end position="261"/>
    </location>
</feature>
<comment type="subcellular location">
    <subcellularLocation>
        <location evidence="1">Membrane</location>
        <topology evidence="1">Multi-pass membrane protein</topology>
    </subcellularLocation>
</comment>
<evidence type="ECO:0000313" key="8">
    <source>
        <dbReference type="WBParaSite" id="Gr19_v10_g6589.t1"/>
    </source>
</evidence>
<evidence type="ECO:0000313" key="7">
    <source>
        <dbReference type="Proteomes" id="UP000887572"/>
    </source>
</evidence>
<comment type="caution">
    <text evidence="6">Lacks conserved residue(s) required for the propagation of feature annotation.</text>
</comment>
<dbReference type="GO" id="GO:0016020">
    <property type="term" value="C:membrane"/>
    <property type="evidence" value="ECO:0007669"/>
    <property type="project" value="UniProtKB-SubCell"/>
</dbReference>
<dbReference type="GO" id="GO:0007606">
    <property type="term" value="P:sensory perception of chemical stimulus"/>
    <property type="evidence" value="ECO:0007669"/>
    <property type="project" value="UniProtKB-UniRule"/>
</dbReference>
<evidence type="ECO:0000256" key="2">
    <source>
        <dbReference type="ARBA" id="ARBA00005692"/>
    </source>
</evidence>
<evidence type="ECO:0000256" key="6">
    <source>
        <dbReference type="RuleBase" id="RU280813"/>
    </source>
</evidence>
<feature type="transmembrane region" description="Helical" evidence="6">
    <location>
        <begin position="43"/>
        <end position="61"/>
    </location>
</feature>
<dbReference type="AlphaFoldDB" id="A0A914I4Q2"/>
<feature type="transmembrane region" description="Helical" evidence="6">
    <location>
        <begin position="12"/>
        <end position="31"/>
    </location>
</feature>
<organism evidence="7 8">
    <name type="scientific">Globodera rostochiensis</name>
    <name type="common">Golden nematode worm</name>
    <name type="synonym">Heterodera rostochiensis</name>
    <dbReference type="NCBI Taxonomy" id="31243"/>
    <lineage>
        <taxon>Eukaryota</taxon>
        <taxon>Metazoa</taxon>
        <taxon>Ecdysozoa</taxon>
        <taxon>Nematoda</taxon>
        <taxon>Chromadorea</taxon>
        <taxon>Rhabditida</taxon>
        <taxon>Tylenchina</taxon>
        <taxon>Tylenchomorpha</taxon>
        <taxon>Tylenchoidea</taxon>
        <taxon>Heteroderidae</taxon>
        <taxon>Heteroderinae</taxon>
        <taxon>Globodera</taxon>
    </lineage>
</organism>
<dbReference type="GO" id="GO:0004888">
    <property type="term" value="F:transmembrane signaling receptor activity"/>
    <property type="evidence" value="ECO:0007669"/>
    <property type="project" value="InterPro"/>
</dbReference>
<keyword evidence="3 6" id="KW-0812">Transmembrane</keyword>
<dbReference type="Pfam" id="PF02118">
    <property type="entry name" value="Srg"/>
    <property type="match status" value="1"/>
</dbReference>